<dbReference type="InterPro" id="IPR044492">
    <property type="entry name" value="P_typ_ATPase_HD_dom"/>
</dbReference>
<dbReference type="NCBIfam" id="TIGR01494">
    <property type="entry name" value="ATPase_P-type"/>
    <property type="match status" value="2"/>
</dbReference>
<accession>A0ABS7QGN0</accession>
<keyword evidence="2" id="KW-0812">Transmembrane</keyword>
<dbReference type="SUPFAM" id="SSF56784">
    <property type="entry name" value="HAD-like"/>
    <property type="match status" value="1"/>
</dbReference>
<gene>
    <name evidence="12" type="ORF">K7862_32455</name>
</gene>
<name>A0ABS7QGN0_9ACTN</name>
<dbReference type="InterPro" id="IPR036412">
    <property type="entry name" value="HAD-like_sf"/>
</dbReference>
<dbReference type="Pfam" id="PF00702">
    <property type="entry name" value="Hydrolase"/>
    <property type="match status" value="1"/>
</dbReference>
<feature type="region of interest" description="Disordered" evidence="9">
    <location>
        <begin position="416"/>
        <end position="440"/>
    </location>
</feature>
<feature type="region of interest" description="Disordered" evidence="9">
    <location>
        <begin position="1115"/>
        <end position="1150"/>
    </location>
</feature>
<keyword evidence="7" id="KW-0472">Membrane</keyword>
<comment type="subcellular location">
    <subcellularLocation>
        <location evidence="1">Cell membrane</location>
        <topology evidence="1">Multi-pass membrane protein</topology>
    </subcellularLocation>
</comment>
<evidence type="ECO:0000256" key="6">
    <source>
        <dbReference type="ARBA" id="ARBA00022989"/>
    </source>
</evidence>
<feature type="domain" description="P-type ATPase A" evidence="10">
    <location>
        <begin position="800"/>
        <end position="897"/>
    </location>
</feature>
<keyword evidence="4" id="KW-0067">ATP-binding</keyword>
<dbReference type="Gene3D" id="2.70.150.10">
    <property type="entry name" value="Calcium-transporting ATPase, cytoplasmic transduction domain A"/>
    <property type="match status" value="1"/>
</dbReference>
<dbReference type="Gene3D" id="3.40.1110.10">
    <property type="entry name" value="Calcium-transporting ATPase, cytoplasmic domain N"/>
    <property type="match status" value="1"/>
</dbReference>
<comment type="catalytic activity">
    <reaction evidence="8">
        <text>ATP + H2O = ADP + phosphate + H(+)</text>
        <dbReference type="Rhea" id="RHEA:13065"/>
        <dbReference type="ChEBI" id="CHEBI:15377"/>
        <dbReference type="ChEBI" id="CHEBI:15378"/>
        <dbReference type="ChEBI" id="CHEBI:30616"/>
        <dbReference type="ChEBI" id="CHEBI:43474"/>
        <dbReference type="ChEBI" id="CHEBI:456216"/>
    </reaction>
</comment>
<dbReference type="PRINTS" id="PR00120">
    <property type="entry name" value="HATPASE"/>
</dbReference>
<evidence type="ECO:0000313" key="12">
    <source>
        <dbReference type="EMBL" id="MBY8882312.1"/>
    </source>
</evidence>
<keyword evidence="13" id="KW-1185">Reference proteome</keyword>
<dbReference type="InterPro" id="IPR008250">
    <property type="entry name" value="ATPase_P-typ_transduc_dom_A_sf"/>
</dbReference>
<dbReference type="InterPro" id="IPR023299">
    <property type="entry name" value="ATPase_P-typ_cyto_dom_N"/>
</dbReference>
<dbReference type="PROSITE" id="PS00154">
    <property type="entry name" value="ATPASE_E1_E2"/>
    <property type="match status" value="1"/>
</dbReference>
<sequence length="1558" mass="159336">MAGLVAAPVGALGGAVRDATATARNCGRATQRALRSVPGDLAEAAAVLADAGQRRGRRRVWRRTGRAHIEVRGLTGRGECHERLSRELTAAVRAVEGVRWAEVNAVLGQVVVDIGEDDTRIDEVLDVVAELEEAHGTGDEPFRGLGPMPPYHTAPAALAKAALVADCLALGVAAARQVAPLPAFPAVLRLPVVMTESHPRLRRLVENRLGKPHAAVVLGVSSAAVHALTDGVAPVALDAVQRVWQLAEIRARQGVWARREHELVAAGDGLPPTIGERPARPVPLPAGPVEKCGERTSLAALLGAGGLLAYTGSVESAARTILATVPKAAGMGREAFSALLGRDLAGGGAVPMDAEALRVLDRVTAVVIDSAVLCASRPRLLAATSTGDLDEAEVWSAAHNVLTGRSVAELAHKGPWTAGGRQLRRAPGTQDRRPEDPAGMPLDLYDADGDRQGRVLAGCDLDPLADALVGAARSGGRRLLLTEHAGAGELLPWADRVLPAGGSAADEVRRLQRDGEVVLVVSTGDDHALAAADVGVGVLPGPGVPSHPCWSADLICGPGVEQVWRVLVALDEAHRISGRSAHLSMGGSALGALIAAAGRRRSMLGLTTSPVYGAAFLAQLGALRAARGLARRPLPPRRVRGTWHALGARETLGVLPRPDAATRMTEGQAPGRSAAAATRGAVLAAARFAAGATGLRSAARGAGQLATAVREELRDPLTPVLALGAAASAAVGSTIDSTLVGGVMAGNAVISGAQRARAERALRALLLTQRTTARRVAWMPPDEGGSLDRDAFFAGLTGADEDTVPVQDLHVGDIVALRPSDIVPADARLLVCDRLELDEASLTGEAAPVVKDPAATPGADLADRSCMVYQGCTVLAGTGYAVVVATGAQSEAGRAADMAGAATVPTGIEGHLAELTRTALPAVGVGGAAVTLLGMLRGVPVREALASGVAVAVAAVPEGLPLVATVAQSAAARRLSQKGVLTRAPRVLEALGRVDVVCFDKTGTLTLGQLAVTRLAGLDCDLDPDGAAGRRLLRTAARACPETTGDRVVTHATDRAVLDAAAAHCPPDRNWELTAELPFEASRGYSASAGTEAGRVRLAVKGAPETVLARCTSVTATGSGESPAAVPSSPATGSGGSALADDERADRVPFGPARRKAADALVRRLADDGLRVLAVAEGLPGRLPDPDDDLSELARDLTLIGFLAIADTPRPSAAETVKRLADAGVRVAMITGDHPATAASVARDLGIPQADTVLTGPELDTLSDRDRVDRVSRTAVFARVSPEHKVRIVQDLQRAGHVVAMAGDGVNDAAAIRLADVGIGLTAHGSTSARAAADLVLTDPDPGRLLDALLEGRTLWRSVRDAVGILVGGNAGEVAFTVLGTALSGRAPLGTRQLLLVNMFTDMLPAMAVALAPARTPETGEDPLAGGPVPALLGAELARVLAVRGATTTLGAAGAWQTGRMTGRAARAGTMGLAALVGTQLGQTLITDWHSPLVVATAAISTAALVTVIQTPGVSHFFGCTPLGPVAWTTVATCSTTATVAAALAPRLIERFRPATEG</sequence>
<dbReference type="Pfam" id="PF00689">
    <property type="entry name" value="Cation_ATPase_C"/>
    <property type="match status" value="1"/>
</dbReference>
<reference evidence="12 13" key="1">
    <citation type="submission" date="2021-08" db="EMBL/GenBank/DDBJ databases">
        <title>WGS of actinomycetes from Thailand.</title>
        <authorList>
            <person name="Thawai C."/>
        </authorList>
    </citation>
    <scope>NUCLEOTIDE SEQUENCE [LARGE SCALE GENOMIC DNA]</scope>
    <source>
        <strain evidence="12 13">PLK6-54</strain>
    </source>
</reference>
<dbReference type="Proteomes" id="UP000778578">
    <property type="component" value="Unassembled WGS sequence"/>
</dbReference>
<keyword evidence="6" id="KW-1133">Transmembrane helix</keyword>
<dbReference type="InterPro" id="IPR023214">
    <property type="entry name" value="HAD_sf"/>
</dbReference>
<dbReference type="InterPro" id="IPR059000">
    <property type="entry name" value="ATPase_P-type_domA"/>
</dbReference>
<dbReference type="InterPro" id="IPR001757">
    <property type="entry name" value="P_typ_ATPase"/>
</dbReference>
<evidence type="ECO:0000256" key="1">
    <source>
        <dbReference type="ARBA" id="ARBA00004651"/>
    </source>
</evidence>
<dbReference type="EMBL" id="JAINZZ010000069">
    <property type="protein sequence ID" value="MBY8882312.1"/>
    <property type="molecule type" value="Genomic_DNA"/>
</dbReference>
<dbReference type="SUPFAM" id="SSF81665">
    <property type="entry name" value="Calcium ATPase, transmembrane domain M"/>
    <property type="match status" value="1"/>
</dbReference>
<evidence type="ECO:0000256" key="2">
    <source>
        <dbReference type="ARBA" id="ARBA00022692"/>
    </source>
</evidence>
<dbReference type="Gene3D" id="3.40.50.1000">
    <property type="entry name" value="HAD superfamily/HAD-like"/>
    <property type="match status" value="1"/>
</dbReference>
<evidence type="ECO:0000256" key="8">
    <source>
        <dbReference type="ARBA" id="ARBA00049360"/>
    </source>
</evidence>
<dbReference type="Gene3D" id="1.20.1110.10">
    <property type="entry name" value="Calcium-transporting ATPase, transmembrane domain"/>
    <property type="match status" value="1"/>
</dbReference>
<keyword evidence="5" id="KW-1278">Translocase</keyword>
<comment type="caution">
    <text evidence="12">The sequence shown here is derived from an EMBL/GenBank/DDBJ whole genome shotgun (WGS) entry which is preliminary data.</text>
</comment>
<dbReference type="PRINTS" id="PR00119">
    <property type="entry name" value="CATATPASE"/>
</dbReference>
<proteinExistence type="predicted"/>
<feature type="domain" description="Cation-transporting P-type ATPase C-terminal" evidence="11">
    <location>
        <begin position="1387"/>
        <end position="1544"/>
    </location>
</feature>
<evidence type="ECO:0000256" key="4">
    <source>
        <dbReference type="ARBA" id="ARBA00022840"/>
    </source>
</evidence>
<protein>
    <submittedName>
        <fullName evidence="12">HAD-IC family P-type ATPase</fullName>
    </submittedName>
</protein>
<dbReference type="SFLD" id="SFLDF00027">
    <property type="entry name" value="p-type_atpase"/>
    <property type="match status" value="1"/>
</dbReference>
<dbReference type="SUPFAM" id="SSF81653">
    <property type="entry name" value="Calcium ATPase, transduction domain A"/>
    <property type="match status" value="1"/>
</dbReference>
<evidence type="ECO:0000313" key="13">
    <source>
        <dbReference type="Proteomes" id="UP000778578"/>
    </source>
</evidence>
<dbReference type="InterPro" id="IPR018303">
    <property type="entry name" value="ATPase_P-typ_P_site"/>
</dbReference>
<feature type="compositionally biased region" description="Low complexity" evidence="9">
    <location>
        <begin position="1118"/>
        <end position="1132"/>
    </location>
</feature>
<dbReference type="InterPro" id="IPR023298">
    <property type="entry name" value="ATPase_P-typ_TM_dom_sf"/>
</dbReference>
<evidence type="ECO:0000256" key="7">
    <source>
        <dbReference type="ARBA" id="ARBA00023136"/>
    </source>
</evidence>
<keyword evidence="3" id="KW-0547">Nucleotide-binding</keyword>
<dbReference type="PANTHER" id="PTHR42861">
    <property type="entry name" value="CALCIUM-TRANSPORTING ATPASE"/>
    <property type="match status" value="1"/>
</dbReference>
<evidence type="ECO:0000256" key="5">
    <source>
        <dbReference type="ARBA" id="ARBA00022967"/>
    </source>
</evidence>
<dbReference type="InterPro" id="IPR006068">
    <property type="entry name" value="ATPase_P-typ_cation-transptr_C"/>
</dbReference>
<dbReference type="Pfam" id="PF00122">
    <property type="entry name" value="E1-E2_ATPase"/>
    <property type="match status" value="1"/>
</dbReference>
<dbReference type="SFLD" id="SFLDG00002">
    <property type="entry name" value="C1.7:_P-type_atpase_like"/>
    <property type="match status" value="1"/>
</dbReference>
<evidence type="ECO:0000256" key="3">
    <source>
        <dbReference type="ARBA" id="ARBA00022741"/>
    </source>
</evidence>
<organism evidence="12 13">
    <name type="scientific">Actinacidiphila acidipaludis</name>
    <dbReference type="NCBI Taxonomy" id="2873382"/>
    <lineage>
        <taxon>Bacteria</taxon>
        <taxon>Bacillati</taxon>
        <taxon>Actinomycetota</taxon>
        <taxon>Actinomycetes</taxon>
        <taxon>Kitasatosporales</taxon>
        <taxon>Streptomycetaceae</taxon>
        <taxon>Actinacidiphila</taxon>
    </lineage>
</organism>
<dbReference type="SUPFAM" id="SSF81660">
    <property type="entry name" value="Metal cation-transporting ATPase, ATP-binding domain N"/>
    <property type="match status" value="1"/>
</dbReference>
<evidence type="ECO:0000256" key="9">
    <source>
        <dbReference type="SAM" id="MobiDB-lite"/>
    </source>
</evidence>
<dbReference type="SFLD" id="SFLDS00003">
    <property type="entry name" value="Haloacid_Dehalogenase"/>
    <property type="match status" value="1"/>
</dbReference>
<evidence type="ECO:0000259" key="10">
    <source>
        <dbReference type="Pfam" id="PF00122"/>
    </source>
</evidence>
<evidence type="ECO:0000259" key="11">
    <source>
        <dbReference type="Pfam" id="PF00689"/>
    </source>
</evidence>